<dbReference type="InterPro" id="IPR009091">
    <property type="entry name" value="RCC1/BLIP-II"/>
</dbReference>
<evidence type="ECO:0000256" key="1">
    <source>
        <dbReference type="PROSITE-ProRule" id="PRU00235"/>
    </source>
</evidence>
<dbReference type="EMBL" id="HBIO01003154">
    <property type="protein sequence ID" value="CAE0457304.1"/>
    <property type="molecule type" value="Transcribed_RNA"/>
</dbReference>
<evidence type="ECO:0000313" key="2">
    <source>
        <dbReference type="EMBL" id="CAE0457304.1"/>
    </source>
</evidence>
<dbReference type="Gene3D" id="2.130.10.30">
    <property type="entry name" value="Regulator of chromosome condensation 1/beta-lactamase-inhibitor protein II"/>
    <property type="match status" value="1"/>
</dbReference>
<dbReference type="AlphaFoldDB" id="A0A7S3V4U3"/>
<dbReference type="InterPro" id="IPR000408">
    <property type="entry name" value="Reg_chr_condens"/>
</dbReference>
<dbReference type="PANTHER" id="PTHR45982">
    <property type="entry name" value="REGULATOR OF CHROMOSOME CONDENSATION"/>
    <property type="match status" value="1"/>
</dbReference>
<dbReference type="Pfam" id="PF13540">
    <property type="entry name" value="RCC1_2"/>
    <property type="match status" value="1"/>
</dbReference>
<protein>
    <submittedName>
        <fullName evidence="2">Uncharacterized protein</fullName>
    </submittedName>
</protein>
<dbReference type="PANTHER" id="PTHR45982:SF1">
    <property type="entry name" value="REGULATOR OF CHROMOSOME CONDENSATION"/>
    <property type="match status" value="1"/>
</dbReference>
<reference evidence="2" key="1">
    <citation type="submission" date="2021-01" db="EMBL/GenBank/DDBJ databases">
        <authorList>
            <person name="Corre E."/>
            <person name="Pelletier E."/>
            <person name="Niang G."/>
            <person name="Scheremetjew M."/>
            <person name="Finn R."/>
            <person name="Kale V."/>
            <person name="Holt S."/>
            <person name="Cochrane G."/>
            <person name="Meng A."/>
            <person name="Brown T."/>
            <person name="Cohen L."/>
        </authorList>
    </citation>
    <scope>NUCLEOTIDE SEQUENCE</scope>
    <source>
        <strain evidence="2">MM31A-1</strain>
    </source>
</reference>
<dbReference type="PROSITE" id="PS50012">
    <property type="entry name" value="RCC1_3"/>
    <property type="match status" value="1"/>
</dbReference>
<gene>
    <name evidence="2" type="ORF">CDEB00056_LOCUS2145</name>
</gene>
<proteinExistence type="predicted"/>
<name>A0A7S3V4U3_9STRA</name>
<dbReference type="SUPFAM" id="SSF50985">
    <property type="entry name" value="RCC1/BLIP-II"/>
    <property type="match status" value="1"/>
</dbReference>
<dbReference type="InterPro" id="IPR051553">
    <property type="entry name" value="Ran_GTPase-activating"/>
</dbReference>
<organism evidence="2">
    <name type="scientific">Chaetoceros debilis</name>
    <dbReference type="NCBI Taxonomy" id="122233"/>
    <lineage>
        <taxon>Eukaryota</taxon>
        <taxon>Sar</taxon>
        <taxon>Stramenopiles</taxon>
        <taxon>Ochrophyta</taxon>
        <taxon>Bacillariophyta</taxon>
        <taxon>Coscinodiscophyceae</taxon>
        <taxon>Chaetocerotophycidae</taxon>
        <taxon>Chaetocerotales</taxon>
        <taxon>Chaetocerotaceae</taxon>
        <taxon>Chaetoceros</taxon>
    </lineage>
</organism>
<accession>A0A7S3V4U3</accession>
<feature type="repeat" description="RCC1" evidence="1">
    <location>
        <begin position="29"/>
        <end position="86"/>
    </location>
</feature>
<sequence>MPPSAASYPDFDYTCKSNDIESSMGILDGTLYTWGTRNTLGILGRAGKSRKPLPAVFAGIDSKVHVKACFVGGTKDAGHSAALDAEGNLWLTGCDRWQQLGLGSSVGGAAGYTWQDGRLWQETFQRNGFVLELMRKKCGSGEDSDIKDVAIGGDHTVILANNQKDVFTFGKGSEGQLGIGQKPFVSTSVHSKELSSKVKGQIASVCAIRHCSFTIDNDGRVLKSAGKCRMDSELLQNALKDCREKTGVAIVKQ</sequence>